<dbReference type="EMBL" id="CP019472">
    <property type="protein sequence ID" value="UQC76710.1"/>
    <property type="molecule type" value="Genomic_DNA"/>
</dbReference>
<name>A0A9Q8SGD6_9PEZI</name>
<evidence type="ECO:0000256" key="1">
    <source>
        <dbReference type="SAM" id="MobiDB-lite"/>
    </source>
</evidence>
<dbReference type="GeneID" id="73352137"/>
<feature type="region of interest" description="Disordered" evidence="1">
    <location>
        <begin position="52"/>
        <end position="72"/>
    </location>
</feature>
<evidence type="ECO:0000313" key="3">
    <source>
        <dbReference type="Proteomes" id="UP000830671"/>
    </source>
</evidence>
<proteinExistence type="predicted"/>
<keyword evidence="3" id="KW-1185">Reference proteome</keyword>
<dbReference type="RefSeq" id="XP_049138351.1">
    <property type="nucleotide sequence ID" value="XM_049297127.1"/>
</dbReference>
<gene>
    <name evidence="2" type="ORF">CLUP02_18225</name>
</gene>
<accession>A0A9Q8SGD6</accession>
<dbReference type="AlphaFoldDB" id="A0A9Q8SGD6"/>
<dbReference type="KEGG" id="clup:CLUP02_18225"/>
<organism evidence="2 3">
    <name type="scientific">Colletotrichum lupini</name>
    <dbReference type="NCBI Taxonomy" id="145971"/>
    <lineage>
        <taxon>Eukaryota</taxon>
        <taxon>Fungi</taxon>
        <taxon>Dikarya</taxon>
        <taxon>Ascomycota</taxon>
        <taxon>Pezizomycotina</taxon>
        <taxon>Sordariomycetes</taxon>
        <taxon>Hypocreomycetidae</taxon>
        <taxon>Glomerellales</taxon>
        <taxon>Glomerellaceae</taxon>
        <taxon>Colletotrichum</taxon>
        <taxon>Colletotrichum acutatum species complex</taxon>
    </lineage>
</organism>
<protein>
    <submittedName>
        <fullName evidence="2">Class II Aldolase family protein</fullName>
    </submittedName>
</protein>
<evidence type="ECO:0000313" key="2">
    <source>
        <dbReference type="EMBL" id="UQC76710.1"/>
    </source>
</evidence>
<sequence>MNSQPDRNGQPDAASLSGPYPSLFLEDHADFFFLWPGGAVYRYFAPGFAPRRQSSPSEMASSGCEDDRDQEAGHRPNQTALIFVKCYATLHLWYILMGDVDSLLWLGDTCPNFRPANTATTTRIASRVPLTSRMSTTLDEDAQVVRKSVGLRRVDDTSMNGLSTLDGEGATIGRGFPIEGIPTFVDPYKARQWALEHMAGAFRVMARKG</sequence>
<reference evidence="2" key="1">
    <citation type="journal article" date="2021" name="Mol. Plant Microbe Interact.">
        <title>Complete Genome Sequence of the Plant-Pathogenic Fungus Colletotrichum lupini.</title>
        <authorList>
            <person name="Baroncelli R."/>
            <person name="Pensec F."/>
            <person name="Da Lio D."/>
            <person name="Boufleur T."/>
            <person name="Vicente I."/>
            <person name="Sarrocco S."/>
            <person name="Picot A."/>
            <person name="Baraldi E."/>
            <person name="Sukno S."/>
            <person name="Thon M."/>
            <person name="Le Floch G."/>
        </authorList>
    </citation>
    <scope>NUCLEOTIDE SEQUENCE</scope>
    <source>
        <strain evidence="2">IMI 504893</strain>
    </source>
</reference>
<dbReference type="Proteomes" id="UP000830671">
    <property type="component" value="Chromosome 10"/>
</dbReference>